<keyword evidence="2" id="KW-0812">Transmembrane</keyword>
<organism evidence="3 4">
    <name type="scientific">Streptomyces chengmaiensis</name>
    <dbReference type="NCBI Taxonomy" id="3040919"/>
    <lineage>
        <taxon>Bacteria</taxon>
        <taxon>Bacillati</taxon>
        <taxon>Actinomycetota</taxon>
        <taxon>Actinomycetes</taxon>
        <taxon>Kitasatosporales</taxon>
        <taxon>Streptomycetaceae</taxon>
        <taxon>Streptomyces</taxon>
    </lineage>
</organism>
<feature type="region of interest" description="Disordered" evidence="1">
    <location>
        <begin position="532"/>
        <end position="584"/>
    </location>
</feature>
<evidence type="ECO:0000256" key="2">
    <source>
        <dbReference type="SAM" id="Phobius"/>
    </source>
</evidence>
<feature type="transmembrane region" description="Helical" evidence="2">
    <location>
        <begin position="122"/>
        <end position="141"/>
    </location>
</feature>
<gene>
    <name evidence="3" type="ORF">QCN29_25405</name>
</gene>
<dbReference type="RefSeq" id="WP_279931045.1">
    <property type="nucleotide sequence ID" value="NZ_JARWBG010000036.1"/>
</dbReference>
<reference evidence="3 4" key="1">
    <citation type="submission" date="2023-04" db="EMBL/GenBank/DDBJ databases">
        <title>Streptomyces chengmaiensis sp. nov. isolated from the stem of mangrove plant in Hainan.</title>
        <authorList>
            <person name="Huang X."/>
            <person name="Zhou S."/>
            <person name="Chu X."/>
            <person name="Xie Y."/>
            <person name="Lin Y."/>
        </authorList>
    </citation>
    <scope>NUCLEOTIDE SEQUENCE [LARGE SCALE GENOMIC DNA]</scope>
    <source>
        <strain evidence="3 4">HNM0663</strain>
    </source>
</reference>
<feature type="compositionally biased region" description="Low complexity" evidence="1">
    <location>
        <begin position="532"/>
        <end position="578"/>
    </location>
</feature>
<feature type="transmembrane region" description="Helical" evidence="2">
    <location>
        <begin position="147"/>
        <end position="165"/>
    </location>
</feature>
<feature type="transmembrane region" description="Helical" evidence="2">
    <location>
        <begin position="27"/>
        <end position="46"/>
    </location>
</feature>
<evidence type="ECO:0008006" key="5">
    <source>
        <dbReference type="Google" id="ProtNLM"/>
    </source>
</evidence>
<feature type="transmembrane region" description="Helical" evidence="2">
    <location>
        <begin position="96"/>
        <end position="115"/>
    </location>
</feature>
<comment type="caution">
    <text evidence="3">The sequence shown here is derived from an EMBL/GenBank/DDBJ whole genome shotgun (WGS) entry which is preliminary data.</text>
</comment>
<sequence length="584" mass="61984">MTQTSAVSHPPESTAARLLAPSRLRDLIWLGSVAGAFTVLQLVLSVPGTGLGWDETVYVSQVSPDAPAAFFSAPRARGITFLVAPMTVLTSSVTALRVYLALLSGAALLLSLWLWRPLLPVRVLALAGVLFATLWITLLYGPQVMPNLWAAYAALIATACFLRAAGVPSDHSTQAAPSAPSLQWTSADGTTASTARELTDYLRPRGRNTAARRALPGLAAAIACAALLRPTDAFWLALPLAVATLCVRRWRRRPALLLALVAGGAIGCAPWAAEAYLSYGGLLPRLHRASEIQGELGWNVAVDDQVRALAGRTLCRPCDVPWRDPLTALWFFALPLLVIGGCLAARRTPQRTALNMAALTGFFAAFPYLLLIGYAAPRFLLPAYALLALPTAYALMHLARTVRPRSLVAAGLVLALAAHLTVQYLTLTRITARYREDGVAFTRISAELNRLGVRPPCVVNGTEYVRIGFGTGCSSRQTGGHDGSITVAGLEDLARRMPMAVIVREDATVPRYARTWTAHPLPALPGKGELTAYLSPSTTSAPPPAASALSPSAPSPSALSPSARFPSALSQSALSPPAWRASHR</sequence>
<feature type="transmembrane region" description="Helical" evidence="2">
    <location>
        <begin position="406"/>
        <end position="425"/>
    </location>
</feature>
<dbReference type="EMBL" id="JARWBG010000036">
    <property type="protein sequence ID" value="MDH2392058.1"/>
    <property type="molecule type" value="Genomic_DNA"/>
</dbReference>
<keyword evidence="4" id="KW-1185">Reference proteome</keyword>
<feature type="transmembrane region" description="Helical" evidence="2">
    <location>
        <begin position="381"/>
        <end position="399"/>
    </location>
</feature>
<feature type="transmembrane region" description="Helical" evidence="2">
    <location>
        <begin position="255"/>
        <end position="273"/>
    </location>
</feature>
<proteinExistence type="predicted"/>
<evidence type="ECO:0000313" key="3">
    <source>
        <dbReference type="EMBL" id="MDH2392058.1"/>
    </source>
</evidence>
<keyword evidence="2" id="KW-0472">Membrane</keyword>
<protein>
    <recommendedName>
        <fullName evidence="5">Integral membrane protein</fullName>
    </recommendedName>
</protein>
<evidence type="ECO:0000256" key="1">
    <source>
        <dbReference type="SAM" id="MobiDB-lite"/>
    </source>
</evidence>
<accession>A0ABT6HUV8</accession>
<evidence type="ECO:0000313" key="4">
    <source>
        <dbReference type="Proteomes" id="UP001223144"/>
    </source>
</evidence>
<feature type="transmembrane region" description="Helical" evidence="2">
    <location>
        <begin position="357"/>
        <end position="375"/>
    </location>
</feature>
<feature type="transmembrane region" description="Helical" evidence="2">
    <location>
        <begin position="327"/>
        <end position="345"/>
    </location>
</feature>
<dbReference type="Proteomes" id="UP001223144">
    <property type="component" value="Unassembled WGS sequence"/>
</dbReference>
<name>A0ABT6HUV8_9ACTN</name>
<keyword evidence="2" id="KW-1133">Transmembrane helix</keyword>